<dbReference type="eggNOG" id="COG3706">
    <property type="taxonomic scope" value="Bacteria"/>
</dbReference>
<keyword evidence="3" id="KW-0472">Membrane</keyword>
<feature type="transmembrane region" description="Helical" evidence="3">
    <location>
        <begin position="40"/>
        <end position="60"/>
    </location>
</feature>
<dbReference type="InterPro" id="IPR000160">
    <property type="entry name" value="GGDEF_dom"/>
</dbReference>
<dbReference type="CDD" id="cd01949">
    <property type="entry name" value="GGDEF"/>
    <property type="match status" value="1"/>
</dbReference>
<name>C0QF80_DESAH</name>
<dbReference type="Proteomes" id="UP000000442">
    <property type="component" value="Chromosome"/>
</dbReference>
<gene>
    <name evidence="5" type="ordered locus">HRM2_45250</name>
</gene>
<dbReference type="AlphaFoldDB" id="C0QF80"/>
<dbReference type="Pfam" id="PF20973">
    <property type="entry name" value="VUPS"/>
    <property type="match status" value="1"/>
</dbReference>
<evidence type="ECO:0000256" key="1">
    <source>
        <dbReference type="ARBA" id="ARBA00012528"/>
    </source>
</evidence>
<sequence>MENPTGMMTTIGVLLLNIGLYSIFPLYFTTMTSRLRTPAFYMYISIVLVVGGLAGAIYSFPLSETLHISGGNLAYGAFMMSTVMLIIIERDVSTFRNIIQLVVQVDIFVFAGFNFLAWLLDSKLVLNTVHIPSAIFNVSLWVLIIGGVLILGEILVLLLIFLQVRRLISNISALAFIYTFAFILILCADGVLFPILAFGLSPELVSIIFGNVSGKAIMAACYSVPMLGFYLIFRKKFIRFLDTPLPMNELIKAPRKKLLETLYHYEIRDQQFQRDKQELMEISERDELTTLANRRKFDQTFQTEWSRCQREEQFLTLVIGDIDFFKQYNDTYGHNQGDICLKKIAALWGNIFNRPSDLAARIGGEEFTILLPNTSPELALSSLHHFLTTLKEQPIPHHTSSIASHVTLSIGLAGCIPQKDTSPEALFILADQRLYAAKQGGRNRIVAE</sequence>
<dbReference type="FunFam" id="3.30.70.270:FF:000001">
    <property type="entry name" value="Diguanylate cyclase domain protein"/>
    <property type="match status" value="1"/>
</dbReference>
<evidence type="ECO:0000256" key="3">
    <source>
        <dbReference type="SAM" id="Phobius"/>
    </source>
</evidence>
<dbReference type="EC" id="2.7.7.65" evidence="1"/>
<dbReference type="SUPFAM" id="SSF55073">
    <property type="entry name" value="Nucleotide cyclase"/>
    <property type="match status" value="1"/>
</dbReference>
<dbReference type="InterPro" id="IPR050469">
    <property type="entry name" value="Diguanylate_Cyclase"/>
</dbReference>
<proteinExistence type="predicted"/>
<evidence type="ECO:0000313" key="5">
    <source>
        <dbReference type="EMBL" id="ACN17581.1"/>
    </source>
</evidence>
<feature type="domain" description="GGDEF" evidence="4">
    <location>
        <begin position="313"/>
        <end position="448"/>
    </location>
</feature>
<dbReference type="Pfam" id="PF00990">
    <property type="entry name" value="GGDEF"/>
    <property type="match status" value="1"/>
</dbReference>
<dbReference type="InterPro" id="IPR043128">
    <property type="entry name" value="Rev_trsase/Diguanyl_cyclase"/>
</dbReference>
<feature type="transmembrane region" description="Helical" evidence="3">
    <location>
        <begin position="101"/>
        <end position="120"/>
    </location>
</feature>
<evidence type="ECO:0000259" key="4">
    <source>
        <dbReference type="PROSITE" id="PS50887"/>
    </source>
</evidence>
<accession>C0QF80</accession>
<reference evidence="5 6" key="1">
    <citation type="journal article" date="2009" name="Environ. Microbiol.">
        <title>Genome sequence of Desulfobacterium autotrophicum HRM2, a marine sulfate reducer oxidizing organic carbon completely to carbon dioxide.</title>
        <authorList>
            <person name="Strittmatter A.W."/>
            <person name="Liesegang H."/>
            <person name="Rabus R."/>
            <person name="Decker I."/>
            <person name="Amann J."/>
            <person name="Andres S."/>
            <person name="Henne A."/>
            <person name="Fricke W.F."/>
            <person name="Martinez-Arias R."/>
            <person name="Bartels D."/>
            <person name="Goesmann A."/>
            <person name="Krause L."/>
            <person name="Puehler A."/>
            <person name="Klenk H.P."/>
            <person name="Richter M."/>
            <person name="Schuler M."/>
            <person name="Gloeckner F.O."/>
            <person name="Meyerdierks A."/>
            <person name="Gottschalk G."/>
            <person name="Amann R."/>
        </authorList>
    </citation>
    <scope>NUCLEOTIDE SEQUENCE [LARGE SCALE GENOMIC DNA]</scope>
    <source>
        <strain evidence="6">ATCC 43914 / DSM 3382 / HRM2</strain>
    </source>
</reference>
<comment type="catalytic activity">
    <reaction evidence="2">
        <text>2 GTP = 3',3'-c-di-GMP + 2 diphosphate</text>
        <dbReference type="Rhea" id="RHEA:24898"/>
        <dbReference type="ChEBI" id="CHEBI:33019"/>
        <dbReference type="ChEBI" id="CHEBI:37565"/>
        <dbReference type="ChEBI" id="CHEBI:58805"/>
        <dbReference type="EC" id="2.7.7.65"/>
    </reaction>
</comment>
<dbReference type="SMART" id="SM00267">
    <property type="entry name" value="GGDEF"/>
    <property type="match status" value="1"/>
</dbReference>
<dbReference type="GO" id="GO:0043709">
    <property type="term" value="P:cell adhesion involved in single-species biofilm formation"/>
    <property type="evidence" value="ECO:0007669"/>
    <property type="project" value="TreeGrafter"/>
</dbReference>
<dbReference type="GO" id="GO:1902201">
    <property type="term" value="P:negative regulation of bacterial-type flagellum-dependent cell motility"/>
    <property type="evidence" value="ECO:0007669"/>
    <property type="project" value="TreeGrafter"/>
</dbReference>
<dbReference type="KEGG" id="dat:HRM2_45250"/>
<dbReference type="EMBL" id="CP001087">
    <property type="protein sequence ID" value="ACN17581.1"/>
    <property type="molecule type" value="Genomic_DNA"/>
</dbReference>
<keyword evidence="6" id="KW-1185">Reference proteome</keyword>
<feature type="transmembrane region" description="Helical" evidence="3">
    <location>
        <begin position="140"/>
        <end position="162"/>
    </location>
</feature>
<protein>
    <recommendedName>
        <fullName evidence="1">diguanylate cyclase</fullName>
        <ecNumber evidence="1">2.7.7.65</ecNumber>
    </recommendedName>
</protein>
<dbReference type="RefSeq" id="WP_015906295.1">
    <property type="nucleotide sequence ID" value="NC_012108.1"/>
</dbReference>
<feature type="transmembrane region" description="Helical" evidence="3">
    <location>
        <begin position="72"/>
        <end position="89"/>
    </location>
</feature>
<feature type="transmembrane region" description="Helical" evidence="3">
    <location>
        <begin position="174"/>
        <end position="196"/>
    </location>
</feature>
<keyword evidence="3" id="KW-0812">Transmembrane</keyword>
<evidence type="ECO:0000313" key="6">
    <source>
        <dbReference type="Proteomes" id="UP000000442"/>
    </source>
</evidence>
<dbReference type="Gene3D" id="3.30.70.270">
    <property type="match status" value="1"/>
</dbReference>
<organism evidence="5 6">
    <name type="scientific">Desulforapulum autotrophicum (strain ATCC 43914 / DSM 3382 / VKM B-1955 / HRM2)</name>
    <name type="common">Desulfobacterium autotrophicum</name>
    <dbReference type="NCBI Taxonomy" id="177437"/>
    <lineage>
        <taxon>Bacteria</taxon>
        <taxon>Pseudomonadati</taxon>
        <taxon>Thermodesulfobacteriota</taxon>
        <taxon>Desulfobacteria</taxon>
        <taxon>Desulfobacterales</taxon>
        <taxon>Desulfobacteraceae</taxon>
        <taxon>Desulforapulum</taxon>
    </lineage>
</organism>
<dbReference type="InterPro" id="IPR048533">
    <property type="entry name" value="VUPS"/>
</dbReference>
<dbReference type="PANTHER" id="PTHR45138:SF9">
    <property type="entry name" value="DIGUANYLATE CYCLASE DGCM-RELATED"/>
    <property type="match status" value="1"/>
</dbReference>
<dbReference type="STRING" id="177437.HRM2_45250"/>
<dbReference type="GO" id="GO:0005886">
    <property type="term" value="C:plasma membrane"/>
    <property type="evidence" value="ECO:0007669"/>
    <property type="project" value="TreeGrafter"/>
</dbReference>
<evidence type="ECO:0000256" key="2">
    <source>
        <dbReference type="ARBA" id="ARBA00034247"/>
    </source>
</evidence>
<dbReference type="GO" id="GO:0052621">
    <property type="term" value="F:diguanylate cyclase activity"/>
    <property type="evidence" value="ECO:0007669"/>
    <property type="project" value="UniProtKB-EC"/>
</dbReference>
<dbReference type="InterPro" id="IPR029787">
    <property type="entry name" value="Nucleotide_cyclase"/>
</dbReference>
<keyword evidence="3" id="KW-1133">Transmembrane helix</keyword>
<dbReference type="PROSITE" id="PS50887">
    <property type="entry name" value="GGDEF"/>
    <property type="match status" value="1"/>
</dbReference>
<dbReference type="NCBIfam" id="TIGR00254">
    <property type="entry name" value="GGDEF"/>
    <property type="match status" value="1"/>
</dbReference>
<feature type="transmembrane region" description="Helical" evidence="3">
    <location>
        <begin position="6"/>
        <end position="28"/>
    </location>
</feature>
<dbReference type="HOGENOM" id="CLU_590373_0_0_7"/>
<feature type="transmembrane region" description="Helical" evidence="3">
    <location>
        <begin position="216"/>
        <end position="233"/>
    </location>
</feature>
<dbReference type="PANTHER" id="PTHR45138">
    <property type="entry name" value="REGULATORY COMPONENTS OF SENSORY TRANSDUCTION SYSTEM"/>
    <property type="match status" value="1"/>
</dbReference>